<evidence type="ECO:0000313" key="1">
    <source>
        <dbReference type="EMBL" id="KAF0890207.1"/>
    </source>
</evidence>
<protein>
    <submittedName>
        <fullName evidence="1">Uncharacterized protein</fullName>
    </submittedName>
</protein>
<dbReference type="AlphaFoldDB" id="A0A6G1BR20"/>
<sequence length="73" mass="8126">MEQFWSPDPDIRPSFTKVIGRLRSMSSTLQAKERMEAVRHQHRMIMSAAGATSCAAGVLLPREVAAKQLCSPR</sequence>
<accession>A0A6G1BR20</accession>
<organism evidence="1 2">
    <name type="scientific">Oryza meyeriana var. granulata</name>
    <dbReference type="NCBI Taxonomy" id="110450"/>
    <lineage>
        <taxon>Eukaryota</taxon>
        <taxon>Viridiplantae</taxon>
        <taxon>Streptophyta</taxon>
        <taxon>Embryophyta</taxon>
        <taxon>Tracheophyta</taxon>
        <taxon>Spermatophyta</taxon>
        <taxon>Magnoliopsida</taxon>
        <taxon>Liliopsida</taxon>
        <taxon>Poales</taxon>
        <taxon>Poaceae</taxon>
        <taxon>BOP clade</taxon>
        <taxon>Oryzoideae</taxon>
        <taxon>Oryzeae</taxon>
        <taxon>Oryzinae</taxon>
        <taxon>Oryza</taxon>
        <taxon>Oryza meyeriana</taxon>
    </lineage>
</organism>
<comment type="caution">
    <text evidence="1">The sequence shown here is derived from an EMBL/GenBank/DDBJ whole genome shotgun (WGS) entry which is preliminary data.</text>
</comment>
<dbReference type="EMBL" id="SPHZ02000012">
    <property type="protein sequence ID" value="KAF0890207.1"/>
    <property type="molecule type" value="Genomic_DNA"/>
</dbReference>
<evidence type="ECO:0000313" key="2">
    <source>
        <dbReference type="Proteomes" id="UP000479710"/>
    </source>
</evidence>
<name>A0A6G1BR20_9ORYZ</name>
<reference evidence="1 2" key="1">
    <citation type="submission" date="2019-11" db="EMBL/GenBank/DDBJ databases">
        <title>Whole genome sequence of Oryza granulata.</title>
        <authorList>
            <person name="Li W."/>
        </authorList>
    </citation>
    <scope>NUCLEOTIDE SEQUENCE [LARGE SCALE GENOMIC DNA]</scope>
    <source>
        <strain evidence="2">cv. Menghai</strain>
        <tissue evidence="1">Leaf</tissue>
    </source>
</reference>
<gene>
    <name evidence="1" type="ORF">E2562_039066</name>
</gene>
<dbReference type="OrthoDB" id="4062651at2759"/>
<proteinExistence type="predicted"/>
<keyword evidence="2" id="KW-1185">Reference proteome</keyword>
<dbReference type="Proteomes" id="UP000479710">
    <property type="component" value="Unassembled WGS sequence"/>
</dbReference>